<dbReference type="GO" id="GO:0008270">
    <property type="term" value="F:zinc ion binding"/>
    <property type="evidence" value="ECO:0007669"/>
    <property type="project" value="InterPro"/>
</dbReference>
<dbReference type="SMART" id="SM00829">
    <property type="entry name" value="PKS_ER"/>
    <property type="match status" value="1"/>
</dbReference>
<dbReference type="SUPFAM" id="SSF50129">
    <property type="entry name" value="GroES-like"/>
    <property type="match status" value="1"/>
</dbReference>
<evidence type="ECO:0000313" key="9">
    <source>
        <dbReference type="Proteomes" id="UP001164286"/>
    </source>
</evidence>
<feature type="domain" description="Enoyl reductase (ER)" evidence="7">
    <location>
        <begin position="2"/>
        <end position="318"/>
    </location>
</feature>
<evidence type="ECO:0000256" key="1">
    <source>
        <dbReference type="ARBA" id="ARBA00001947"/>
    </source>
</evidence>
<sequence length="334" mass="35602">KKPFVLGHETSGIVHRVGERVVGLAVGDRVALEPGEGCLRCDHCKSGHYAHCDNMKFAAALGRDGTLQGFYTLPADLCYKLPQGMTLDDGALIEPLAVAVHAIVHAADLKPNTNIVIFGAGPVGLLTMAVAKALGARKVYLVDVNPSRLEFAESYVPGVATYCAPLPAKGEENSVYAQRQVRVLLSSVGPNLTRQATALESTFDMSGREAIDLVVECSGAESCVQTGLLLLRKRGTFVQVGNSKPYANIPLLAVINKELTVRGSFRYGPGCFSSAIDLVSRGLISLKPLITHKYEWADAVQAYETTTAAKGPDGRAAIKVLSESIISDCSIEIY</sequence>
<dbReference type="GO" id="GO:0003939">
    <property type="term" value="F:L-iditol 2-dehydrogenase (NAD+) activity"/>
    <property type="evidence" value="ECO:0007669"/>
    <property type="project" value="TreeGrafter"/>
</dbReference>
<dbReference type="InterPro" id="IPR013154">
    <property type="entry name" value="ADH-like_N"/>
</dbReference>
<dbReference type="PANTHER" id="PTHR43161:SF9">
    <property type="entry name" value="SORBITOL DEHYDROGENASE"/>
    <property type="match status" value="1"/>
</dbReference>
<keyword evidence="3 6" id="KW-0479">Metal-binding</keyword>
<dbReference type="Gene3D" id="3.90.180.10">
    <property type="entry name" value="Medium-chain alcohol dehydrogenases, catalytic domain"/>
    <property type="match status" value="1"/>
</dbReference>
<evidence type="ECO:0000256" key="6">
    <source>
        <dbReference type="RuleBase" id="RU361277"/>
    </source>
</evidence>
<dbReference type="RefSeq" id="XP_052941479.1">
    <property type="nucleotide sequence ID" value="XM_053086401.1"/>
</dbReference>
<dbReference type="AlphaFoldDB" id="A0AA38H0Y6"/>
<evidence type="ECO:0000313" key="8">
    <source>
        <dbReference type="EMBL" id="KAI9631702.1"/>
    </source>
</evidence>
<dbReference type="InterPro" id="IPR036291">
    <property type="entry name" value="NAD(P)-bd_dom_sf"/>
</dbReference>
<gene>
    <name evidence="8" type="ORF">MKK02DRAFT_21352</name>
</gene>
<dbReference type="InterPro" id="IPR013149">
    <property type="entry name" value="ADH-like_C"/>
</dbReference>
<evidence type="ECO:0000259" key="7">
    <source>
        <dbReference type="SMART" id="SM00829"/>
    </source>
</evidence>
<accession>A0AA38H0Y6</accession>
<dbReference type="Proteomes" id="UP001164286">
    <property type="component" value="Unassembled WGS sequence"/>
</dbReference>
<comment type="similarity">
    <text evidence="2 6">Belongs to the zinc-containing alcohol dehydrogenase family.</text>
</comment>
<keyword evidence="9" id="KW-1185">Reference proteome</keyword>
<evidence type="ECO:0000256" key="3">
    <source>
        <dbReference type="ARBA" id="ARBA00022723"/>
    </source>
</evidence>
<organism evidence="8 9">
    <name type="scientific">Dioszegia hungarica</name>
    <dbReference type="NCBI Taxonomy" id="4972"/>
    <lineage>
        <taxon>Eukaryota</taxon>
        <taxon>Fungi</taxon>
        <taxon>Dikarya</taxon>
        <taxon>Basidiomycota</taxon>
        <taxon>Agaricomycotina</taxon>
        <taxon>Tremellomycetes</taxon>
        <taxon>Tremellales</taxon>
        <taxon>Bulleribasidiaceae</taxon>
        <taxon>Dioszegia</taxon>
    </lineage>
</organism>
<comment type="cofactor">
    <cofactor evidence="1 6">
        <name>Zn(2+)</name>
        <dbReference type="ChEBI" id="CHEBI:29105"/>
    </cofactor>
</comment>
<dbReference type="EMBL" id="JAKWFO010000016">
    <property type="protein sequence ID" value="KAI9631702.1"/>
    <property type="molecule type" value="Genomic_DNA"/>
</dbReference>
<feature type="non-terminal residue" evidence="8">
    <location>
        <position position="334"/>
    </location>
</feature>
<name>A0AA38H0Y6_9TREE</name>
<evidence type="ECO:0000256" key="5">
    <source>
        <dbReference type="ARBA" id="ARBA00023002"/>
    </source>
</evidence>
<dbReference type="InterPro" id="IPR020843">
    <property type="entry name" value="ER"/>
</dbReference>
<dbReference type="Pfam" id="PF08240">
    <property type="entry name" value="ADH_N"/>
    <property type="match status" value="1"/>
</dbReference>
<dbReference type="InterPro" id="IPR011032">
    <property type="entry name" value="GroES-like_sf"/>
</dbReference>
<dbReference type="GeneID" id="77725602"/>
<evidence type="ECO:0000256" key="2">
    <source>
        <dbReference type="ARBA" id="ARBA00008072"/>
    </source>
</evidence>
<keyword evidence="5" id="KW-0560">Oxidoreductase</keyword>
<evidence type="ECO:0000256" key="4">
    <source>
        <dbReference type="ARBA" id="ARBA00022833"/>
    </source>
</evidence>
<reference evidence="8" key="1">
    <citation type="journal article" date="2022" name="G3 (Bethesda)">
        <title>High quality genome of the basidiomycete yeast Dioszegia hungarica PDD-24b-2 isolated from cloud water.</title>
        <authorList>
            <person name="Jarrige D."/>
            <person name="Haridas S."/>
            <person name="Bleykasten-Grosshans C."/>
            <person name="Joly M."/>
            <person name="Nadalig T."/>
            <person name="Sancelme M."/>
            <person name="Vuilleumier S."/>
            <person name="Grigoriev I.V."/>
            <person name="Amato P."/>
            <person name="Bringel F."/>
        </authorList>
    </citation>
    <scope>NUCLEOTIDE SEQUENCE</scope>
    <source>
        <strain evidence="8">PDD-24b-2</strain>
    </source>
</reference>
<dbReference type="GO" id="GO:0006062">
    <property type="term" value="P:sorbitol catabolic process"/>
    <property type="evidence" value="ECO:0007669"/>
    <property type="project" value="TreeGrafter"/>
</dbReference>
<dbReference type="InterPro" id="IPR002328">
    <property type="entry name" value="ADH_Zn_CS"/>
</dbReference>
<protein>
    <submittedName>
        <fullName evidence="8">Xylitol dehydrogenase</fullName>
    </submittedName>
</protein>
<dbReference type="SUPFAM" id="SSF51735">
    <property type="entry name" value="NAD(P)-binding Rossmann-fold domains"/>
    <property type="match status" value="1"/>
</dbReference>
<dbReference type="Pfam" id="PF00107">
    <property type="entry name" value="ADH_zinc_N"/>
    <property type="match status" value="1"/>
</dbReference>
<dbReference type="Gene3D" id="3.40.50.720">
    <property type="entry name" value="NAD(P)-binding Rossmann-like Domain"/>
    <property type="match status" value="1"/>
</dbReference>
<dbReference type="PANTHER" id="PTHR43161">
    <property type="entry name" value="SORBITOL DEHYDROGENASE"/>
    <property type="match status" value="1"/>
</dbReference>
<keyword evidence="4 6" id="KW-0862">Zinc</keyword>
<comment type="caution">
    <text evidence="8">The sequence shown here is derived from an EMBL/GenBank/DDBJ whole genome shotgun (WGS) entry which is preliminary data.</text>
</comment>
<proteinExistence type="inferred from homology"/>
<dbReference type="PROSITE" id="PS00059">
    <property type="entry name" value="ADH_ZINC"/>
    <property type="match status" value="1"/>
</dbReference>